<dbReference type="PROSITE" id="PS50072">
    <property type="entry name" value="CSA_PPIASE_2"/>
    <property type="match status" value="1"/>
</dbReference>
<feature type="chain" id="PRO_5042077613" description="PPIase cyclophilin-type domain-containing protein" evidence="1">
    <location>
        <begin position="22"/>
        <end position="327"/>
    </location>
</feature>
<dbReference type="InterPro" id="IPR044178">
    <property type="entry name" value="CYP28-like"/>
</dbReference>
<evidence type="ECO:0000256" key="1">
    <source>
        <dbReference type="SAM" id="SignalP"/>
    </source>
</evidence>
<sequence length="327" mass="35902">MNGSTLALLIAFFATIECVHGFSIPNSRVSFSYSSEGIYDFSRKQVSLQLQNSRRNFLETSIATPIVATIISPSICNAESMASSSSDAKVTSKIFIQLKGLPTDESNDINQFSEDIITIGLFENDAPEASSILKNLVSNEGLSTKCKPKEVRTLQREQLEANKVYNACMETQDTKGVNYDLSTVWRVVKDERIDLGAVSGKFVARENPFFDGGNPNLKHDIEGIVSVRRGNEGGFGFTIYPSSGKNRELDEDNIVVGRVIDGMDVVRRLNNIPVVQSAQGINYKGLTGASASKRSAPSRACRYGSTELYCNEFKPLKKILIQKTGQI</sequence>
<dbReference type="GO" id="GO:0003755">
    <property type="term" value="F:peptidyl-prolyl cis-trans isomerase activity"/>
    <property type="evidence" value="ECO:0007669"/>
    <property type="project" value="InterPro"/>
</dbReference>
<dbReference type="AlphaFoldDB" id="A0AAD3CYS0"/>
<reference evidence="3 4" key="1">
    <citation type="journal article" date="2021" name="Sci. Rep.">
        <title>The genome of the diatom Chaetoceros tenuissimus carries an ancient integrated fragment of an extant virus.</title>
        <authorList>
            <person name="Hongo Y."/>
            <person name="Kimura K."/>
            <person name="Takaki Y."/>
            <person name="Yoshida Y."/>
            <person name="Baba S."/>
            <person name="Kobayashi G."/>
            <person name="Nagasaki K."/>
            <person name="Hano T."/>
            <person name="Tomaru Y."/>
        </authorList>
    </citation>
    <scope>NUCLEOTIDE SEQUENCE [LARGE SCALE GENOMIC DNA]</scope>
    <source>
        <strain evidence="3 4">NIES-3715</strain>
    </source>
</reference>
<accession>A0AAD3CYS0</accession>
<protein>
    <recommendedName>
        <fullName evidence="2">PPIase cyclophilin-type domain-containing protein</fullName>
    </recommendedName>
</protein>
<dbReference type="PANTHER" id="PTHR47875:SF1">
    <property type="entry name" value="PEPTIDYL-PROLYL CIS-TRANS ISOMERASE CYP28, CHLOROPLASTIC"/>
    <property type="match status" value="1"/>
</dbReference>
<feature type="signal peptide" evidence="1">
    <location>
        <begin position="1"/>
        <end position="21"/>
    </location>
</feature>
<dbReference type="Pfam" id="PF00160">
    <property type="entry name" value="Pro_isomerase"/>
    <property type="match status" value="1"/>
</dbReference>
<proteinExistence type="predicted"/>
<evidence type="ECO:0000259" key="2">
    <source>
        <dbReference type="PROSITE" id="PS50072"/>
    </source>
</evidence>
<dbReference type="EMBL" id="BLLK01000047">
    <property type="protein sequence ID" value="GFH54702.1"/>
    <property type="molecule type" value="Genomic_DNA"/>
</dbReference>
<feature type="domain" description="PPIase cyclophilin-type" evidence="2">
    <location>
        <begin position="117"/>
        <end position="326"/>
    </location>
</feature>
<keyword evidence="4" id="KW-1185">Reference proteome</keyword>
<dbReference type="InterPro" id="IPR029000">
    <property type="entry name" value="Cyclophilin-like_dom_sf"/>
</dbReference>
<dbReference type="Proteomes" id="UP001054902">
    <property type="component" value="Unassembled WGS sequence"/>
</dbReference>
<dbReference type="InterPro" id="IPR002130">
    <property type="entry name" value="Cyclophilin-type_PPIase_dom"/>
</dbReference>
<organism evidence="3 4">
    <name type="scientific">Chaetoceros tenuissimus</name>
    <dbReference type="NCBI Taxonomy" id="426638"/>
    <lineage>
        <taxon>Eukaryota</taxon>
        <taxon>Sar</taxon>
        <taxon>Stramenopiles</taxon>
        <taxon>Ochrophyta</taxon>
        <taxon>Bacillariophyta</taxon>
        <taxon>Coscinodiscophyceae</taxon>
        <taxon>Chaetocerotophycidae</taxon>
        <taxon>Chaetocerotales</taxon>
        <taxon>Chaetocerotaceae</taxon>
        <taxon>Chaetoceros</taxon>
    </lineage>
</organism>
<dbReference type="SUPFAM" id="SSF50891">
    <property type="entry name" value="Cyclophilin-like"/>
    <property type="match status" value="1"/>
</dbReference>
<dbReference type="PANTHER" id="PTHR47875">
    <property type="entry name" value="PEPTIDYL-PROLYL CIS-TRANS ISOMERASE CYP28, CHLOROPLASTIC"/>
    <property type="match status" value="1"/>
</dbReference>
<dbReference type="Gene3D" id="2.40.100.10">
    <property type="entry name" value="Cyclophilin-like"/>
    <property type="match status" value="1"/>
</dbReference>
<gene>
    <name evidence="3" type="ORF">CTEN210_11178</name>
</gene>
<name>A0AAD3CYS0_9STRA</name>
<evidence type="ECO:0000313" key="4">
    <source>
        <dbReference type="Proteomes" id="UP001054902"/>
    </source>
</evidence>
<comment type="caution">
    <text evidence="3">The sequence shown here is derived from an EMBL/GenBank/DDBJ whole genome shotgun (WGS) entry which is preliminary data.</text>
</comment>
<keyword evidence="1" id="KW-0732">Signal</keyword>
<evidence type="ECO:0000313" key="3">
    <source>
        <dbReference type="EMBL" id="GFH54702.1"/>
    </source>
</evidence>